<sequence length="421" mass="45198">MTDLKKVRAAASKHGKGKGKKNQWFGYVVGIGGVSVATALAVLVVILNPDRKPHQIPVNDEWLISRVQSDKIFEAGPVEHFEDHTLADVRRLSSNGVSPYIGGVPGCALPPAGESVPTAFDARKEWPKCLKAEPYDSKNCTSSWAIATASSIADRFCISDPETHAGLELAPQTILSCDSKQRGCQGGDTDAAFRFAVTDGLVSEECFPFEPEGKDVTCSQKCSNEKPLKLSSFCVVSGAEPMMRDILTNGPAVAMLVVYDDFLVYKGGVYTPGKTSHRIVDPVRRNYALQAVKVIGWGVDIEKGRKTQPYWLIENSWGADWGQNGIGKIARGDSDQEKKLFLNLFTVAGVVPPVAGKMQDQGGDGSSPSPSGDDDGQQVNLQGGGWKASDLDDAEVDALLKEAAANSPGFEHLADDEEEVE</sequence>
<dbReference type="PhylomeDB" id="A0A0G4GYZ7"/>
<accession>A0A0G4GYZ7</accession>
<feature type="transmembrane region" description="Helical" evidence="4">
    <location>
        <begin position="24"/>
        <end position="47"/>
    </location>
</feature>
<feature type="domain" description="Peptidase C1A papain C-terminal" evidence="5">
    <location>
        <begin position="116"/>
        <end position="350"/>
    </location>
</feature>
<evidence type="ECO:0000256" key="3">
    <source>
        <dbReference type="SAM" id="MobiDB-lite"/>
    </source>
</evidence>
<dbReference type="VEuPathDB" id="CryptoDB:Cvel_23984"/>
<comment type="similarity">
    <text evidence="1">Belongs to the peptidase C1 family.</text>
</comment>
<evidence type="ECO:0000256" key="2">
    <source>
        <dbReference type="ARBA" id="ARBA00023145"/>
    </source>
</evidence>
<gene>
    <name evidence="6" type="ORF">Cvel_23984</name>
</gene>
<organism evidence="6">
    <name type="scientific">Chromera velia CCMP2878</name>
    <dbReference type="NCBI Taxonomy" id="1169474"/>
    <lineage>
        <taxon>Eukaryota</taxon>
        <taxon>Sar</taxon>
        <taxon>Alveolata</taxon>
        <taxon>Colpodellida</taxon>
        <taxon>Chromeraceae</taxon>
        <taxon>Chromera</taxon>
    </lineage>
</organism>
<dbReference type="AlphaFoldDB" id="A0A0G4GYZ7"/>
<keyword evidence="4" id="KW-1133">Transmembrane helix</keyword>
<proteinExistence type="inferred from homology"/>
<keyword evidence="4" id="KW-0812">Transmembrane</keyword>
<reference evidence="6" key="1">
    <citation type="submission" date="2014-11" db="EMBL/GenBank/DDBJ databases">
        <authorList>
            <person name="Otto D Thomas"/>
            <person name="Naeem Raeece"/>
        </authorList>
    </citation>
    <scope>NUCLEOTIDE SEQUENCE</scope>
</reference>
<evidence type="ECO:0000256" key="1">
    <source>
        <dbReference type="ARBA" id="ARBA00008455"/>
    </source>
</evidence>
<evidence type="ECO:0000256" key="4">
    <source>
        <dbReference type="SAM" id="Phobius"/>
    </source>
</evidence>
<dbReference type="InterPro" id="IPR000668">
    <property type="entry name" value="Peptidase_C1A_C"/>
</dbReference>
<evidence type="ECO:0000313" key="6">
    <source>
        <dbReference type="EMBL" id="CEM36438.1"/>
    </source>
</evidence>
<dbReference type="PANTHER" id="PTHR12411">
    <property type="entry name" value="CYSTEINE PROTEASE FAMILY C1-RELATED"/>
    <property type="match status" value="1"/>
</dbReference>
<feature type="region of interest" description="Disordered" evidence="3">
    <location>
        <begin position="355"/>
        <end position="421"/>
    </location>
</feature>
<dbReference type="SUPFAM" id="SSF54001">
    <property type="entry name" value="Cysteine proteinases"/>
    <property type="match status" value="1"/>
</dbReference>
<dbReference type="GO" id="GO:0006508">
    <property type="term" value="P:proteolysis"/>
    <property type="evidence" value="ECO:0007669"/>
    <property type="project" value="InterPro"/>
</dbReference>
<keyword evidence="2" id="KW-0865">Zymogen</keyword>
<dbReference type="EMBL" id="CDMZ01001703">
    <property type="protein sequence ID" value="CEM36438.1"/>
    <property type="molecule type" value="Genomic_DNA"/>
</dbReference>
<dbReference type="Gene3D" id="3.90.70.10">
    <property type="entry name" value="Cysteine proteinases"/>
    <property type="match status" value="1"/>
</dbReference>
<name>A0A0G4GYZ7_9ALVE</name>
<keyword evidence="4" id="KW-0472">Membrane</keyword>
<dbReference type="SMART" id="SM00645">
    <property type="entry name" value="Pept_C1"/>
    <property type="match status" value="1"/>
</dbReference>
<dbReference type="InterPro" id="IPR038765">
    <property type="entry name" value="Papain-like_cys_pep_sf"/>
</dbReference>
<protein>
    <recommendedName>
        <fullName evidence="5">Peptidase C1A papain C-terminal domain-containing protein</fullName>
    </recommendedName>
</protein>
<dbReference type="InterPro" id="IPR013128">
    <property type="entry name" value="Peptidase_C1A"/>
</dbReference>
<evidence type="ECO:0000259" key="5">
    <source>
        <dbReference type="SMART" id="SM00645"/>
    </source>
</evidence>
<dbReference type="Pfam" id="PF00112">
    <property type="entry name" value="Peptidase_C1"/>
    <property type="match status" value="1"/>
</dbReference>
<dbReference type="GO" id="GO:0008234">
    <property type="term" value="F:cysteine-type peptidase activity"/>
    <property type="evidence" value="ECO:0007669"/>
    <property type="project" value="InterPro"/>
</dbReference>